<dbReference type="AlphaFoldDB" id="A0AAN9R2R8"/>
<evidence type="ECO:0000313" key="1">
    <source>
        <dbReference type="EMBL" id="KAK7360155.1"/>
    </source>
</evidence>
<gene>
    <name evidence="1" type="ORF">VNO77_02134</name>
</gene>
<evidence type="ECO:0000313" key="2">
    <source>
        <dbReference type="Proteomes" id="UP001367508"/>
    </source>
</evidence>
<sequence>MLFLKILFYLVTDRHAIKHPLLPGCLKPNACYTIDKISGNSETAIYSLSHELRDLDFSLLSFSFVQIGYKVKVGDRPRAYIRAPELWHNIAVEMGTYPWDKEVMRAAEGLRILKLHSLIGDGVRIRNVKCLIWARVIFGLEIGWYRQKIEVEHTQMLKLIQHKMGINWTWGLNLRPHYQLAQIADPKPHAVVRNCKVFPGL</sequence>
<dbReference type="EMBL" id="JAYMYQ010000001">
    <property type="protein sequence ID" value="KAK7360155.1"/>
    <property type="molecule type" value="Genomic_DNA"/>
</dbReference>
<proteinExistence type="predicted"/>
<reference evidence="1 2" key="1">
    <citation type="submission" date="2024-01" db="EMBL/GenBank/DDBJ databases">
        <title>The genomes of 5 underutilized Papilionoideae crops provide insights into root nodulation and disease resistanc.</title>
        <authorList>
            <person name="Jiang F."/>
        </authorList>
    </citation>
    <scope>NUCLEOTIDE SEQUENCE [LARGE SCALE GENOMIC DNA]</scope>
    <source>
        <strain evidence="1">LVBAO_FW01</strain>
        <tissue evidence="1">Leaves</tissue>
    </source>
</reference>
<organism evidence="1 2">
    <name type="scientific">Canavalia gladiata</name>
    <name type="common">Sword bean</name>
    <name type="synonym">Dolichos gladiatus</name>
    <dbReference type="NCBI Taxonomy" id="3824"/>
    <lineage>
        <taxon>Eukaryota</taxon>
        <taxon>Viridiplantae</taxon>
        <taxon>Streptophyta</taxon>
        <taxon>Embryophyta</taxon>
        <taxon>Tracheophyta</taxon>
        <taxon>Spermatophyta</taxon>
        <taxon>Magnoliopsida</taxon>
        <taxon>eudicotyledons</taxon>
        <taxon>Gunneridae</taxon>
        <taxon>Pentapetalae</taxon>
        <taxon>rosids</taxon>
        <taxon>fabids</taxon>
        <taxon>Fabales</taxon>
        <taxon>Fabaceae</taxon>
        <taxon>Papilionoideae</taxon>
        <taxon>50 kb inversion clade</taxon>
        <taxon>NPAAA clade</taxon>
        <taxon>indigoferoid/millettioid clade</taxon>
        <taxon>Phaseoleae</taxon>
        <taxon>Canavalia</taxon>
    </lineage>
</organism>
<protein>
    <submittedName>
        <fullName evidence="1">Uncharacterized protein</fullName>
    </submittedName>
</protein>
<name>A0AAN9R2R8_CANGL</name>
<accession>A0AAN9R2R8</accession>
<comment type="caution">
    <text evidence="1">The sequence shown here is derived from an EMBL/GenBank/DDBJ whole genome shotgun (WGS) entry which is preliminary data.</text>
</comment>
<dbReference type="Proteomes" id="UP001367508">
    <property type="component" value="Unassembled WGS sequence"/>
</dbReference>
<keyword evidence="2" id="KW-1185">Reference proteome</keyword>